<dbReference type="Pfam" id="PF03652">
    <property type="entry name" value="RuvX"/>
    <property type="match status" value="1"/>
</dbReference>
<dbReference type="GO" id="GO:0016788">
    <property type="term" value="F:hydrolase activity, acting on ester bonds"/>
    <property type="evidence" value="ECO:0007669"/>
    <property type="project" value="UniProtKB-UniRule"/>
</dbReference>
<dbReference type="InterPro" id="IPR012337">
    <property type="entry name" value="RNaseH-like_sf"/>
</dbReference>
<evidence type="ECO:0000256" key="4">
    <source>
        <dbReference type="ARBA" id="ARBA00022801"/>
    </source>
</evidence>
<evidence type="ECO:0000256" key="1">
    <source>
        <dbReference type="ARBA" id="ARBA00022490"/>
    </source>
</evidence>
<evidence type="ECO:0000256" key="2">
    <source>
        <dbReference type="ARBA" id="ARBA00022517"/>
    </source>
</evidence>
<dbReference type="AlphaFoldDB" id="A0A1G2PCX9"/>
<feature type="domain" description="YqgF/RNase H-like" evidence="6">
    <location>
        <begin position="1"/>
        <end position="99"/>
    </location>
</feature>
<accession>A0A1G2PCX9</accession>
<dbReference type="CDD" id="cd16964">
    <property type="entry name" value="YqgF"/>
    <property type="match status" value="1"/>
</dbReference>
<dbReference type="SMART" id="SM00732">
    <property type="entry name" value="YqgFc"/>
    <property type="match status" value="1"/>
</dbReference>
<proteinExistence type="inferred from homology"/>
<dbReference type="PANTHER" id="PTHR33317">
    <property type="entry name" value="POLYNUCLEOTIDYL TRANSFERASE, RIBONUCLEASE H-LIKE SUPERFAMILY PROTEIN"/>
    <property type="match status" value="1"/>
</dbReference>
<evidence type="ECO:0000256" key="3">
    <source>
        <dbReference type="ARBA" id="ARBA00022722"/>
    </source>
</evidence>
<organism evidence="7 8">
    <name type="scientific">Candidatus Terrybacteria bacterium RIFCSPHIGHO2_01_FULL_43_35</name>
    <dbReference type="NCBI Taxonomy" id="1802361"/>
    <lineage>
        <taxon>Bacteria</taxon>
        <taxon>Candidatus Terryibacteriota</taxon>
    </lineage>
</organism>
<comment type="subcellular location">
    <subcellularLocation>
        <location evidence="5">Cytoplasm</location>
    </subcellularLocation>
</comment>
<dbReference type="GO" id="GO:0005829">
    <property type="term" value="C:cytosol"/>
    <property type="evidence" value="ECO:0007669"/>
    <property type="project" value="TreeGrafter"/>
</dbReference>
<dbReference type="Proteomes" id="UP000178869">
    <property type="component" value="Unassembled WGS sequence"/>
</dbReference>
<comment type="caution">
    <text evidence="7">The sequence shown here is derived from an EMBL/GenBank/DDBJ whole genome shotgun (WGS) entry which is preliminary data.</text>
</comment>
<evidence type="ECO:0000259" key="6">
    <source>
        <dbReference type="SMART" id="SM00732"/>
    </source>
</evidence>
<dbReference type="EMBL" id="MHSR01000019">
    <property type="protein sequence ID" value="OHA46200.1"/>
    <property type="molecule type" value="Genomic_DNA"/>
</dbReference>
<dbReference type="HAMAP" id="MF_00651">
    <property type="entry name" value="Nuclease_YqgF"/>
    <property type="match status" value="1"/>
</dbReference>
<gene>
    <name evidence="7" type="ORF">A2828_03240</name>
</gene>
<dbReference type="InterPro" id="IPR037027">
    <property type="entry name" value="YqgF/RNaseH-like_dom_sf"/>
</dbReference>
<comment type="similarity">
    <text evidence="5">Belongs to the YqgF HJR family.</text>
</comment>
<name>A0A1G2PCX9_9BACT</name>
<keyword evidence="1 5" id="KW-0963">Cytoplasm</keyword>
<comment type="function">
    <text evidence="5">Could be a nuclease involved in processing of the 5'-end of pre-16S rRNA.</text>
</comment>
<dbReference type="InterPro" id="IPR006641">
    <property type="entry name" value="YqgF/RNaseH-like_dom"/>
</dbReference>
<keyword evidence="3 5" id="KW-0540">Nuclease</keyword>
<sequence>MRILAIDYGEKRIGLAMGDSANKIAFPRGILQNSPRIFEEIKDFCRKESIDKIVVGLPLSLSGQDSAQTKATRSFIESLGQNINIPIVELDERLTSVEARKIVHGDKKPRTRASTVRGRDIDDIAASLLLGQYFQVKK</sequence>
<keyword evidence="2 5" id="KW-0690">Ribosome biogenesis</keyword>
<evidence type="ECO:0000256" key="5">
    <source>
        <dbReference type="HAMAP-Rule" id="MF_00651"/>
    </source>
</evidence>
<dbReference type="InterPro" id="IPR005227">
    <property type="entry name" value="YqgF"/>
</dbReference>
<dbReference type="GO" id="GO:0004518">
    <property type="term" value="F:nuclease activity"/>
    <property type="evidence" value="ECO:0007669"/>
    <property type="project" value="UniProtKB-KW"/>
</dbReference>
<dbReference type="NCBIfam" id="TIGR00250">
    <property type="entry name" value="RNAse_H_YqgF"/>
    <property type="match status" value="1"/>
</dbReference>
<reference evidence="7 8" key="1">
    <citation type="journal article" date="2016" name="Nat. Commun.">
        <title>Thousands of microbial genomes shed light on interconnected biogeochemical processes in an aquifer system.</title>
        <authorList>
            <person name="Anantharaman K."/>
            <person name="Brown C.T."/>
            <person name="Hug L.A."/>
            <person name="Sharon I."/>
            <person name="Castelle C.J."/>
            <person name="Probst A.J."/>
            <person name="Thomas B.C."/>
            <person name="Singh A."/>
            <person name="Wilkins M.J."/>
            <person name="Karaoz U."/>
            <person name="Brodie E.L."/>
            <person name="Williams K.H."/>
            <person name="Hubbard S.S."/>
            <person name="Banfield J.F."/>
        </authorList>
    </citation>
    <scope>NUCLEOTIDE SEQUENCE [LARGE SCALE GENOMIC DNA]</scope>
</reference>
<dbReference type="GO" id="GO:0000967">
    <property type="term" value="P:rRNA 5'-end processing"/>
    <property type="evidence" value="ECO:0007669"/>
    <property type="project" value="UniProtKB-UniRule"/>
</dbReference>
<dbReference type="EC" id="3.1.-.-" evidence="5"/>
<evidence type="ECO:0000313" key="7">
    <source>
        <dbReference type="EMBL" id="OHA46200.1"/>
    </source>
</evidence>
<protein>
    <recommendedName>
        <fullName evidence="5">Putative pre-16S rRNA nuclease</fullName>
        <ecNumber evidence="5">3.1.-.-</ecNumber>
    </recommendedName>
</protein>
<dbReference type="Gene3D" id="3.30.420.140">
    <property type="entry name" value="YqgF/RNase H-like domain"/>
    <property type="match status" value="1"/>
</dbReference>
<keyword evidence="4 5" id="KW-0378">Hydrolase</keyword>
<dbReference type="SUPFAM" id="SSF53098">
    <property type="entry name" value="Ribonuclease H-like"/>
    <property type="match status" value="1"/>
</dbReference>
<evidence type="ECO:0000313" key="8">
    <source>
        <dbReference type="Proteomes" id="UP000178869"/>
    </source>
</evidence>
<dbReference type="PANTHER" id="PTHR33317:SF4">
    <property type="entry name" value="POLYNUCLEOTIDYL TRANSFERASE, RIBONUCLEASE H-LIKE SUPERFAMILY PROTEIN"/>
    <property type="match status" value="1"/>
</dbReference>